<keyword evidence="2" id="KW-1185">Reference proteome</keyword>
<gene>
    <name evidence="1" type="ORF">GR328_09385</name>
</gene>
<organism evidence="1 2">
    <name type="scientific">Microvirga makkahensis</name>
    <dbReference type="NCBI Taxonomy" id="1128670"/>
    <lineage>
        <taxon>Bacteria</taxon>
        <taxon>Pseudomonadati</taxon>
        <taxon>Pseudomonadota</taxon>
        <taxon>Alphaproteobacteria</taxon>
        <taxon>Hyphomicrobiales</taxon>
        <taxon>Methylobacteriaceae</taxon>
        <taxon>Microvirga</taxon>
    </lineage>
</organism>
<reference evidence="1 2" key="1">
    <citation type="submission" date="2019-12" db="EMBL/GenBank/DDBJ databases">
        <authorList>
            <person name="Yuan C.-G."/>
        </authorList>
    </citation>
    <scope>NUCLEOTIDE SEQUENCE [LARGE SCALE GENOMIC DNA]</scope>
    <source>
        <strain evidence="1 2">KCTC 23863</strain>
    </source>
</reference>
<protein>
    <submittedName>
        <fullName evidence="1">Uncharacterized protein</fullName>
    </submittedName>
</protein>
<dbReference type="Proteomes" id="UP000436483">
    <property type="component" value="Unassembled WGS sequence"/>
</dbReference>
<dbReference type="EMBL" id="WURB01000005">
    <property type="protein sequence ID" value="MXQ11666.1"/>
    <property type="molecule type" value="Genomic_DNA"/>
</dbReference>
<dbReference type="OrthoDB" id="7862614at2"/>
<dbReference type="AlphaFoldDB" id="A0A7X3MR23"/>
<sequence>MRRLSPSTAAQSVQGSVDLNAFEEVLACNIKDVIADFCLVDAEIIRSYVSNQLHGNMDDIVSSCAELFFKGHTLSYARSANISTALGQPPCIVLDMEFSHDMVSVDFKLVLGEYSVGVHINRVHLSDIPECDLDPHTFARVVTSARLRPLPPRFRSSYCPAASVRH</sequence>
<accession>A0A7X3MR23</accession>
<name>A0A7X3MR23_9HYPH</name>
<evidence type="ECO:0000313" key="2">
    <source>
        <dbReference type="Proteomes" id="UP000436483"/>
    </source>
</evidence>
<comment type="caution">
    <text evidence="1">The sequence shown here is derived from an EMBL/GenBank/DDBJ whole genome shotgun (WGS) entry which is preliminary data.</text>
</comment>
<proteinExistence type="predicted"/>
<reference evidence="1 2" key="2">
    <citation type="submission" date="2020-01" db="EMBL/GenBank/DDBJ databases">
        <title>Microvirga sp. nov., an arsenate reduction bacterium isolated from Tibet hotspring sediments.</title>
        <authorList>
            <person name="Xian W.-D."/>
            <person name="Li W.-J."/>
        </authorList>
    </citation>
    <scope>NUCLEOTIDE SEQUENCE [LARGE SCALE GENOMIC DNA]</scope>
    <source>
        <strain evidence="1 2">KCTC 23863</strain>
    </source>
</reference>
<evidence type="ECO:0000313" key="1">
    <source>
        <dbReference type="EMBL" id="MXQ11666.1"/>
    </source>
</evidence>
<dbReference type="RefSeq" id="WP_160884251.1">
    <property type="nucleotide sequence ID" value="NZ_WURB01000005.1"/>
</dbReference>